<keyword evidence="5" id="KW-0408">Iron</keyword>
<comment type="similarity">
    <text evidence="2">Belongs to the cytochrome P450 family.</text>
</comment>
<organism evidence="8 9">
    <name type="scientific">Diatrype stigma</name>
    <dbReference type="NCBI Taxonomy" id="117547"/>
    <lineage>
        <taxon>Eukaryota</taxon>
        <taxon>Fungi</taxon>
        <taxon>Dikarya</taxon>
        <taxon>Ascomycota</taxon>
        <taxon>Pezizomycotina</taxon>
        <taxon>Sordariomycetes</taxon>
        <taxon>Xylariomycetidae</taxon>
        <taxon>Xylariales</taxon>
        <taxon>Diatrypaceae</taxon>
        <taxon>Diatrype</taxon>
    </lineage>
</organism>
<keyword evidence="7" id="KW-1133">Transmembrane helix</keyword>
<evidence type="ECO:0000256" key="7">
    <source>
        <dbReference type="SAM" id="Phobius"/>
    </source>
</evidence>
<proteinExistence type="inferred from homology"/>
<keyword evidence="4" id="KW-0479">Metal-binding</keyword>
<evidence type="ECO:0000256" key="1">
    <source>
        <dbReference type="ARBA" id="ARBA00001971"/>
    </source>
</evidence>
<dbReference type="GO" id="GO:0020037">
    <property type="term" value="F:heme binding"/>
    <property type="evidence" value="ECO:0007669"/>
    <property type="project" value="InterPro"/>
</dbReference>
<evidence type="ECO:0000313" key="9">
    <source>
        <dbReference type="Proteomes" id="UP001320420"/>
    </source>
</evidence>
<keyword evidence="7" id="KW-0472">Membrane</keyword>
<dbReference type="InterPro" id="IPR036396">
    <property type="entry name" value="Cyt_P450_sf"/>
</dbReference>
<dbReference type="AlphaFoldDB" id="A0AAN9U590"/>
<keyword evidence="3" id="KW-0349">Heme</keyword>
<sequence length="296" mass="33058">MLLDSVNVSVANVGIAILTVGLGAVLARVFYNLYLHPLAGFSGPWYAASTSLVSTIVSLRRVEPQWFMALVKRYGTDQPIRISPTMLLFPRAASLKDIYWDPGCNIKSELYGVGALGPPNLFSTLDGTKHRQLRKALGGTQWSIGSLKKNWEQRIDELISLFLEKMSEFAQAGEDVIISDKVAEFAADTLTMLAFSVPWGFIRNGRDERGFLRSWREGLDYFGTAVRWRWYRHTVLRSALLAPYFLPSASDRFGMGYLMAHADEQVTRREKAIESAGGDGGVDYVGSEKSKDFLQQ</sequence>
<evidence type="ECO:0000256" key="3">
    <source>
        <dbReference type="ARBA" id="ARBA00022617"/>
    </source>
</evidence>
<protein>
    <recommendedName>
        <fullName evidence="10">Cytochrome P450</fullName>
    </recommendedName>
</protein>
<evidence type="ECO:0008006" key="10">
    <source>
        <dbReference type="Google" id="ProtNLM"/>
    </source>
</evidence>
<evidence type="ECO:0000256" key="5">
    <source>
        <dbReference type="ARBA" id="ARBA00023004"/>
    </source>
</evidence>
<reference evidence="8 9" key="1">
    <citation type="submission" date="2024-02" db="EMBL/GenBank/DDBJ databases">
        <title>De novo assembly and annotation of 12 fungi associated with fruit tree decline syndrome in Ontario, Canada.</title>
        <authorList>
            <person name="Sulman M."/>
            <person name="Ellouze W."/>
            <person name="Ilyukhin E."/>
        </authorList>
    </citation>
    <scope>NUCLEOTIDE SEQUENCE [LARGE SCALE GENOMIC DNA]</scope>
    <source>
        <strain evidence="8 9">M11/M66-122</strain>
    </source>
</reference>
<dbReference type="GO" id="GO:0005506">
    <property type="term" value="F:iron ion binding"/>
    <property type="evidence" value="ECO:0007669"/>
    <property type="project" value="InterPro"/>
</dbReference>
<dbReference type="GO" id="GO:0004497">
    <property type="term" value="F:monooxygenase activity"/>
    <property type="evidence" value="ECO:0007669"/>
    <property type="project" value="InterPro"/>
</dbReference>
<evidence type="ECO:0000256" key="6">
    <source>
        <dbReference type="SAM" id="MobiDB-lite"/>
    </source>
</evidence>
<dbReference type="PANTHER" id="PTHR24305:SF232">
    <property type="entry name" value="P450, PUTATIVE (EUROFUNG)-RELATED"/>
    <property type="match status" value="1"/>
</dbReference>
<comment type="cofactor">
    <cofactor evidence="1">
        <name>heme</name>
        <dbReference type="ChEBI" id="CHEBI:30413"/>
    </cofactor>
</comment>
<dbReference type="GO" id="GO:0016705">
    <property type="term" value="F:oxidoreductase activity, acting on paired donors, with incorporation or reduction of molecular oxygen"/>
    <property type="evidence" value="ECO:0007669"/>
    <property type="project" value="InterPro"/>
</dbReference>
<evidence type="ECO:0000256" key="2">
    <source>
        <dbReference type="ARBA" id="ARBA00010617"/>
    </source>
</evidence>
<gene>
    <name evidence="8" type="ORF">SLS62_011231</name>
</gene>
<dbReference type="EMBL" id="JAKJXP020000179">
    <property type="protein sequence ID" value="KAK7739789.1"/>
    <property type="molecule type" value="Genomic_DNA"/>
</dbReference>
<dbReference type="PANTHER" id="PTHR24305">
    <property type="entry name" value="CYTOCHROME P450"/>
    <property type="match status" value="1"/>
</dbReference>
<evidence type="ECO:0000313" key="8">
    <source>
        <dbReference type="EMBL" id="KAK7739789.1"/>
    </source>
</evidence>
<keyword evidence="7" id="KW-0812">Transmembrane</keyword>
<dbReference type="Proteomes" id="UP001320420">
    <property type="component" value="Unassembled WGS sequence"/>
</dbReference>
<comment type="caution">
    <text evidence="8">The sequence shown here is derived from an EMBL/GenBank/DDBJ whole genome shotgun (WGS) entry which is preliminary data.</text>
</comment>
<feature type="compositionally biased region" description="Basic and acidic residues" evidence="6">
    <location>
        <begin position="286"/>
        <end position="296"/>
    </location>
</feature>
<keyword evidence="9" id="KW-1185">Reference proteome</keyword>
<dbReference type="SUPFAM" id="SSF48264">
    <property type="entry name" value="Cytochrome P450"/>
    <property type="match status" value="1"/>
</dbReference>
<feature type="region of interest" description="Disordered" evidence="6">
    <location>
        <begin position="273"/>
        <end position="296"/>
    </location>
</feature>
<feature type="transmembrane region" description="Helical" evidence="7">
    <location>
        <begin position="12"/>
        <end position="31"/>
    </location>
</feature>
<dbReference type="InterPro" id="IPR050121">
    <property type="entry name" value="Cytochrome_P450_monoxygenase"/>
</dbReference>
<accession>A0AAN9U590</accession>
<evidence type="ECO:0000256" key="4">
    <source>
        <dbReference type="ARBA" id="ARBA00022723"/>
    </source>
</evidence>
<name>A0AAN9U590_9PEZI</name>
<dbReference type="Gene3D" id="1.10.630.10">
    <property type="entry name" value="Cytochrome P450"/>
    <property type="match status" value="1"/>
</dbReference>